<dbReference type="SUPFAM" id="SSF53474">
    <property type="entry name" value="alpha/beta-Hydrolases"/>
    <property type="match status" value="1"/>
</dbReference>
<dbReference type="Pfam" id="PF10142">
    <property type="entry name" value="PhoPQ_related"/>
    <property type="match status" value="1"/>
</dbReference>
<name>A0A6M1RG92_9BACT</name>
<dbReference type="PANTHER" id="PTHR31497:SF0">
    <property type="entry name" value="AUTOCRINE PROLIFERATION REPRESSOR PROTEIN A"/>
    <property type="match status" value="1"/>
</dbReference>
<keyword evidence="2" id="KW-1185">Reference proteome</keyword>
<dbReference type="EMBL" id="JAAKYA010000023">
    <property type="protein sequence ID" value="NGO38606.1"/>
    <property type="molecule type" value="Genomic_DNA"/>
</dbReference>
<proteinExistence type="predicted"/>
<sequence>MGWVGLLLAGWTALAGLRETRPEQQTALDRYVAAPDENYRFEVVQQQETTAGTVYCLKLTSQSWRSPSEVNRTIWEHWLLVAVPREVRHQTGLLFIGGGRNQAEPPSNMDGNLARLAVETRSVVAELRNVPNQPLVFHGDGQERVEDDLIAYTWDQFLRTGDERWPARLPMTKAAVRAMDAITAFCAGSAGGGHKVDRFVVAGASKRGWTTWTTAAVDDRVVAIVPVVIDVLNVEASMQHHYAAYGFWAPAVGDYVRHGIMNWMGSREMRALLAIEDPYSYRSRLTMPKLILNATGDQFFLPDSSRFYFDDLPGEKLLRYVPNADHSLRRTDAFDTLKAFYGSILEDRPRPRLRWHFGSDGLLEVVSETRPLQAQLWQATNPEARDFRLETFGTNWSARPLTSEDGHFSVRIPEPDRGWTAALVELTYAGPLNTPFKLTTPVFVRPDRTLHRFVPDAARGTR</sequence>
<dbReference type="AlphaFoldDB" id="A0A6M1RG92"/>
<dbReference type="Proteomes" id="UP000477311">
    <property type="component" value="Unassembled WGS sequence"/>
</dbReference>
<dbReference type="RefSeq" id="WP_165106162.1">
    <property type="nucleotide sequence ID" value="NZ_JAAKYA010000023.1"/>
</dbReference>
<dbReference type="InterPro" id="IPR029058">
    <property type="entry name" value="AB_hydrolase_fold"/>
</dbReference>
<dbReference type="InterPro" id="IPR009199">
    <property type="entry name" value="PhoPQ-act_pathogen-rel_PqaA"/>
</dbReference>
<organism evidence="1 2">
    <name type="scientific">Limisphaera ngatamarikiensis</name>
    <dbReference type="NCBI Taxonomy" id="1324935"/>
    <lineage>
        <taxon>Bacteria</taxon>
        <taxon>Pseudomonadati</taxon>
        <taxon>Verrucomicrobiota</taxon>
        <taxon>Verrucomicrobiia</taxon>
        <taxon>Limisphaerales</taxon>
        <taxon>Limisphaeraceae</taxon>
        <taxon>Limisphaera</taxon>
    </lineage>
</organism>
<evidence type="ECO:0000313" key="2">
    <source>
        <dbReference type="Proteomes" id="UP000477311"/>
    </source>
</evidence>
<dbReference type="PANTHER" id="PTHR31497">
    <property type="entry name" value="AUTOCRINE PROLIFERATION REPRESSOR PROTEIN A"/>
    <property type="match status" value="1"/>
</dbReference>
<dbReference type="Gene3D" id="3.40.50.1820">
    <property type="entry name" value="alpha/beta hydrolase"/>
    <property type="match status" value="1"/>
</dbReference>
<dbReference type="PIRSF" id="PIRSF014728">
    <property type="entry name" value="PqaA"/>
    <property type="match status" value="1"/>
</dbReference>
<comment type="caution">
    <text evidence="1">The sequence shown here is derived from an EMBL/GenBank/DDBJ whole genome shotgun (WGS) entry which is preliminary data.</text>
</comment>
<accession>A0A6M1RG92</accession>
<protein>
    <submittedName>
        <fullName evidence="1">PhoPQ-activated pathogenicity</fullName>
    </submittedName>
</protein>
<reference evidence="1 2" key="1">
    <citation type="submission" date="2020-02" db="EMBL/GenBank/DDBJ databases">
        <title>Draft genome sequence of Limisphaera ngatamarikiensis NGM72.4T, a thermophilic Verrucomicrobia grouped in subdivision 3.</title>
        <authorList>
            <person name="Carere C.R."/>
            <person name="Steen J."/>
            <person name="Hugenholtz P."/>
            <person name="Stott M.B."/>
        </authorList>
    </citation>
    <scope>NUCLEOTIDE SEQUENCE [LARGE SCALE GENOMIC DNA]</scope>
    <source>
        <strain evidence="1 2">NGM72.4</strain>
    </source>
</reference>
<evidence type="ECO:0000313" key="1">
    <source>
        <dbReference type="EMBL" id="NGO38606.1"/>
    </source>
</evidence>
<gene>
    <name evidence="1" type="ORF">G4L39_04215</name>
</gene>